<protein>
    <submittedName>
        <fullName evidence="2">Uncharacterized protein</fullName>
    </submittedName>
</protein>
<dbReference type="Proteomes" id="UP001283361">
    <property type="component" value="Unassembled WGS sequence"/>
</dbReference>
<keyword evidence="3" id="KW-1185">Reference proteome</keyword>
<evidence type="ECO:0000313" key="3">
    <source>
        <dbReference type="Proteomes" id="UP001283361"/>
    </source>
</evidence>
<organism evidence="2 3">
    <name type="scientific">Elysia crispata</name>
    <name type="common">lettuce slug</name>
    <dbReference type="NCBI Taxonomy" id="231223"/>
    <lineage>
        <taxon>Eukaryota</taxon>
        <taxon>Metazoa</taxon>
        <taxon>Spiralia</taxon>
        <taxon>Lophotrochozoa</taxon>
        <taxon>Mollusca</taxon>
        <taxon>Gastropoda</taxon>
        <taxon>Heterobranchia</taxon>
        <taxon>Euthyneura</taxon>
        <taxon>Panpulmonata</taxon>
        <taxon>Sacoglossa</taxon>
        <taxon>Placobranchoidea</taxon>
        <taxon>Plakobranchidae</taxon>
        <taxon>Elysia</taxon>
    </lineage>
</organism>
<sequence>MSQFICGQRQSNITLVKSQGTADNTSHLTEKMHDPPLLGPAQKRKDILTERQLRTAEWSGVNLQLIPNLSCPCRVGTV</sequence>
<name>A0AAE0ZW53_9GAST</name>
<feature type="region of interest" description="Disordered" evidence="1">
    <location>
        <begin position="20"/>
        <end position="42"/>
    </location>
</feature>
<evidence type="ECO:0000256" key="1">
    <source>
        <dbReference type="SAM" id="MobiDB-lite"/>
    </source>
</evidence>
<dbReference type="AlphaFoldDB" id="A0AAE0ZW53"/>
<accession>A0AAE0ZW53</accession>
<comment type="caution">
    <text evidence="2">The sequence shown here is derived from an EMBL/GenBank/DDBJ whole genome shotgun (WGS) entry which is preliminary data.</text>
</comment>
<reference evidence="2" key="1">
    <citation type="journal article" date="2023" name="G3 (Bethesda)">
        <title>A reference genome for the long-term kleptoplast-retaining sea slug Elysia crispata morphotype clarki.</title>
        <authorList>
            <person name="Eastman K.E."/>
            <person name="Pendleton A.L."/>
            <person name="Shaikh M.A."/>
            <person name="Suttiyut T."/>
            <person name="Ogas R."/>
            <person name="Tomko P."/>
            <person name="Gavelis G."/>
            <person name="Widhalm J.R."/>
            <person name="Wisecaver J.H."/>
        </authorList>
    </citation>
    <scope>NUCLEOTIDE SEQUENCE</scope>
    <source>
        <strain evidence="2">ECLA1</strain>
    </source>
</reference>
<dbReference type="EMBL" id="JAWDGP010003216">
    <property type="protein sequence ID" value="KAK3776463.1"/>
    <property type="molecule type" value="Genomic_DNA"/>
</dbReference>
<evidence type="ECO:0000313" key="2">
    <source>
        <dbReference type="EMBL" id="KAK3776463.1"/>
    </source>
</evidence>
<gene>
    <name evidence="2" type="ORF">RRG08_023815</name>
</gene>
<proteinExistence type="predicted"/>